<keyword evidence="3" id="KW-0472">Membrane</keyword>
<dbReference type="Gene3D" id="3.40.50.1820">
    <property type="entry name" value="alpha/beta hydrolase"/>
    <property type="match status" value="2"/>
</dbReference>
<reference evidence="5 6" key="1">
    <citation type="submission" date="2019-11" db="EMBL/GenBank/DDBJ databases">
        <title>Strigops habroptila (kakapo) genome, bStrHab1, primary haplotype, v2.</title>
        <authorList>
            <person name="Jarvis E.D."/>
            <person name="Howard J."/>
            <person name="Rhie A."/>
            <person name="Phillippy A."/>
            <person name="Korlach J."/>
            <person name="Digby A."/>
            <person name="Iorns D."/>
            <person name="Eason D."/>
            <person name="Robertson B."/>
            <person name="Raemaekers T."/>
            <person name="Howe K."/>
            <person name="Lewin H."/>
            <person name="Damas J."/>
            <person name="Hastie A."/>
            <person name="Tracey A."/>
            <person name="Chow W."/>
            <person name="Fedrigo O."/>
        </authorList>
    </citation>
    <scope>NUCLEOTIDE SEQUENCE [LARGE SCALE GENOMIC DNA]</scope>
</reference>
<feature type="transmembrane region" description="Helical" evidence="3">
    <location>
        <begin position="52"/>
        <end position="71"/>
    </location>
</feature>
<keyword evidence="3" id="KW-1133">Transmembrane helix</keyword>
<dbReference type="Ensembl" id="ENSSHBT00005028921.1">
    <property type="protein sequence ID" value="ENSSHBP00005024314.1"/>
    <property type="gene ID" value="ENSSHBG00005020192.1"/>
</dbReference>
<dbReference type="AlphaFoldDB" id="A0A672VA23"/>
<keyword evidence="6" id="KW-1185">Reference proteome</keyword>
<dbReference type="InterPro" id="IPR029058">
    <property type="entry name" value="AB_hydrolase_fold"/>
</dbReference>
<keyword evidence="2" id="KW-0443">Lipid metabolism</keyword>
<keyword evidence="1" id="KW-0442">Lipid degradation</keyword>
<evidence type="ECO:0000256" key="3">
    <source>
        <dbReference type="SAM" id="Phobius"/>
    </source>
</evidence>
<feature type="transmembrane region" description="Helical" evidence="3">
    <location>
        <begin position="12"/>
        <end position="32"/>
    </location>
</feature>
<dbReference type="Proteomes" id="UP000472266">
    <property type="component" value="Chromosome 6"/>
</dbReference>
<evidence type="ECO:0000259" key="4">
    <source>
        <dbReference type="Pfam" id="PF00561"/>
    </source>
</evidence>
<protein>
    <recommendedName>
        <fullName evidence="4">AB hydrolase-1 domain-containing protein</fullName>
    </recommendedName>
</protein>
<accession>A0A672VA23</accession>
<proteinExistence type="predicted"/>
<name>A0A672VA23_STRHB</name>
<dbReference type="Pfam" id="PF00561">
    <property type="entry name" value="Abhydrolase_1"/>
    <property type="match status" value="1"/>
</dbReference>
<dbReference type="PANTHER" id="PTHR11005">
    <property type="entry name" value="LYSOSOMAL ACID LIPASE-RELATED"/>
    <property type="match status" value="1"/>
</dbReference>
<evidence type="ECO:0000256" key="2">
    <source>
        <dbReference type="ARBA" id="ARBA00023098"/>
    </source>
</evidence>
<dbReference type="GeneTree" id="ENSGT00940000167438"/>
<evidence type="ECO:0000256" key="1">
    <source>
        <dbReference type="ARBA" id="ARBA00022963"/>
    </source>
</evidence>
<reference evidence="5" key="2">
    <citation type="submission" date="2025-08" db="UniProtKB">
        <authorList>
            <consortium name="Ensembl"/>
        </authorList>
    </citation>
    <scope>IDENTIFICATION</scope>
</reference>
<reference evidence="5" key="3">
    <citation type="submission" date="2025-09" db="UniProtKB">
        <authorList>
            <consortium name="Ensembl"/>
        </authorList>
    </citation>
    <scope>IDENTIFICATION</scope>
</reference>
<organism evidence="5 6">
    <name type="scientific">Strigops habroptila</name>
    <name type="common">Kakapo</name>
    <dbReference type="NCBI Taxonomy" id="2489341"/>
    <lineage>
        <taxon>Eukaryota</taxon>
        <taxon>Metazoa</taxon>
        <taxon>Chordata</taxon>
        <taxon>Craniata</taxon>
        <taxon>Vertebrata</taxon>
        <taxon>Euteleostomi</taxon>
        <taxon>Archelosauria</taxon>
        <taxon>Archosauria</taxon>
        <taxon>Dinosauria</taxon>
        <taxon>Saurischia</taxon>
        <taxon>Theropoda</taxon>
        <taxon>Coelurosauria</taxon>
        <taxon>Aves</taxon>
        <taxon>Neognathae</taxon>
        <taxon>Neoaves</taxon>
        <taxon>Telluraves</taxon>
        <taxon>Australaves</taxon>
        <taxon>Psittaciformes</taxon>
        <taxon>Psittacidae</taxon>
        <taxon>Strigops</taxon>
    </lineage>
</organism>
<evidence type="ECO:0000313" key="6">
    <source>
        <dbReference type="Proteomes" id="UP000472266"/>
    </source>
</evidence>
<sequence length="243" mass="27205">MQGSQNSKGALLYGCYLITSELLLCCSFHEMAMYDLPAMINFILQKTGQKQIYYIGYSQGCTIAFIAFSSMPELAQKIKLFFALAPVVTVKHARSPIMKLSFLLDRQFKTLQVGDCSMLSSPKHASARKGIVPRHNLCSRLCGVGTCWLAAVDNSSSSSKPPVSLQETPPLYHVEEMPVPTAVWSGGQDWAADWRDIRLLLPRIAHLVTYSHMPDWNHWDFIWGLDAPARLYSSILELMEGSQ</sequence>
<dbReference type="SUPFAM" id="SSF53474">
    <property type="entry name" value="alpha/beta-Hydrolases"/>
    <property type="match status" value="1"/>
</dbReference>
<keyword evidence="3" id="KW-0812">Transmembrane</keyword>
<dbReference type="GO" id="GO:0016042">
    <property type="term" value="P:lipid catabolic process"/>
    <property type="evidence" value="ECO:0007669"/>
    <property type="project" value="UniProtKB-KW"/>
</dbReference>
<dbReference type="InterPro" id="IPR000073">
    <property type="entry name" value="AB_hydrolase_1"/>
</dbReference>
<feature type="domain" description="AB hydrolase-1" evidence="4">
    <location>
        <begin position="25"/>
        <end position="224"/>
    </location>
</feature>
<evidence type="ECO:0000313" key="5">
    <source>
        <dbReference type="Ensembl" id="ENSSHBP00005024314.1"/>
    </source>
</evidence>